<accession>A0AAD7BS75</accession>
<name>A0AAD7BS75_9AGAR</name>
<comment type="caution">
    <text evidence="2">The sequence shown here is derived from an EMBL/GenBank/DDBJ whole genome shotgun (WGS) entry which is preliminary data.</text>
</comment>
<organism evidence="2 3">
    <name type="scientific">Roridomyces roridus</name>
    <dbReference type="NCBI Taxonomy" id="1738132"/>
    <lineage>
        <taxon>Eukaryota</taxon>
        <taxon>Fungi</taxon>
        <taxon>Dikarya</taxon>
        <taxon>Basidiomycota</taxon>
        <taxon>Agaricomycotina</taxon>
        <taxon>Agaricomycetes</taxon>
        <taxon>Agaricomycetidae</taxon>
        <taxon>Agaricales</taxon>
        <taxon>Marasmiineae</taxon>
        <taxon>Mycenaceae</taxon>
        <taxon>Roridomyces</taxon>
    </lineage>
</organism>
<evidence type="ECO:0000313" key="3">
    <source>
        <dbReference type="Proteomes" id="UP001221142"/>
    </source>
</evidence>
<dbReference type="Proteomes" id="UP001221142">
    <property type="component" value="Unassembled WGS sequence"/>
</dbReference>
<keyword evidence="3" id="KW-1185">Reference proteome</keyword>
<evidence type="ECO:0000313" key="2">
    <source>
        <dbReference type="EMBL" id="KAJ7629100.1"/>
    </source>
</evidence>
<feature type="signal peptide" evidence="1">
    <location>
        <begin position="1"/>
        <end position="16"/>
    </location>
</feature>
<dbReference type="EMBL" id="JARKIF010000010">
    <property type="protein sequence ID" value="KAJ7629100.1"/>
    <property type="molecule type" value="Genomic_DNA"/>
</dbReference>
<feature type="chain" id="PRO_5042174565" evidence="1">
    <location>
        <begin position="17"/>
        <end position="109"/>
    </location>
</feature>
<sequence length="109" mass="11398">MFPLLAILSLIGPSRAQIVPVVDTPTSARQCESFDVIWNGGVTPYILSILPEAGGNPIATFTNISDEEQGWVVNASIGASLLFQVEDGNGVVGWSHAFKVVAGKGIGCI</sequence>
<dbReference type="AlphaFoldDB" id="A0AAD7BS75"/>
<keyword evidence="1" id="KW-0732">Signal</keyword>
<proteinExistence type="predicted"/>
<gene>
    <name evidence="2" type="ORF">FB45DRAFT_748609</name>
</gene>
<protein>
    <submittedName>
        <fullName evidence="2">Uncharacterized protein</fullName>
    </submittedName>
</protein>
<reference evidence="2" key="1">
    <citation type="submission" date="2023-03" db="EMBL/GenBank/DDBJ databases">
        <title>Massive genome expansion in bonnet fungi (Mycena s.s.) driven by repeated elements and novel gene families across ecological guilds.</title>
        <authorList>
            <consortium name="Lawrence Berkeley National Laboratory"/>
            <person name="Harder C.B."/>
            <person name="Miyauchi S."/>
            <person name="Viragh M."/>
            <person name="Kuo A."/>
            <person name="Thoen E."/>
            <person name="Andreopoulos B."/>
            <person name="Lu D."/>
            <person name="Skrede I."/>
            <person name="Drula E."/>
            <person name="Henrissat B."/>
            <person name="Morin E."/>
            <person name="Kohler A."/>
            <person name="Barry K."/>
            <person name="LaButti K."/>
            <person name="Morin E."/>
            <person name="Salamov A."/>
            <person name="Lipzen A."/>
            <person name="Mereny Z."/>
            <person name="Hegedus B."/>
            <person name="Baldrian P."/>
            <person name="Stursova M."/>
            <person name="Weitz H."/>
            <person name="Taylor A."/>
            <person name="Grigoriev I.V."/>
            <person name="Nagy L.G."/>
            <person name="Martin F."/>
            <person name="Kauserud H."/>
        </authorList>
    </citation>
    <scope>NUCLEOTIDE SEQUENCE</scope>
    <source>
        <strain evidence="2">9284</strain>
    </source>
</reference>
<evidence type="ECO:0000256" key="1">
    <source>
        <dbReference type="SAM" id="SignalP"/>
    </source>
</evidence>
<feature type="non-terminal residue" evidence="2">
    <location>
        <position position="109"/>
    </location>
</feature>